<dbReference type="EMBL" id="MDUX01000009">
    <property type="protein sequence ID" value="KAF7600122.1"/>
    <property type="molecule type" value="Genomic_DNA"/>
</dbReference>
<protein>
    <submittedName>
        <fullName evidence="2">Uncharacterized protein</fullName>
    </submittedName>
</protein>
<reference evidence="2 3" key="2">
    <citation type="submission" date="2017-07" db="EMBL/GenBank/DDBJ databases">
        <title>Candidatus Dactylopiibacterium carminicum, a nitrogen-fixing symbiont of the cochineal insect Dactylopius coccus and Dactylopius opuntiae (Hemiptera: Coccoidea: Dactylopiidae).</title>
        <authorList>
            <person name="Vera A."/>
        </authorList>
    </citation>
    <scope>NUCLEOTIDE SEQUENCE [LARGE SCALE GENOMIC DNA]</scope>
    <source>
        <strain evidence="2 3">NFDCM</strain>
    </source>
</reference>
<dbReference type="EMBL" id="NMRN01000010">
    <property type="protein sequence ID" value="PAS94048.1"/>
    <property type="molecule type" value="Genomic_DNA"/>
</dbReference>
<evidence type="ECO:0000313" key="3">
    <source>
        <dbReference type="Proteomes" id="UP000216107"/>
    </source>
</evidence>
<comment type="caution">
    <text evidence="2">The sequence shown here is derived from an EMBL/GenBank/DDBJ whole genome shotgun (WGS) entry which is preliminary data.</text>
</comment>
<name>A0A272EVB0_9RHOO</name>
<dbReference type="RefSeq" id="WP_095523685.1">
    <property type="nucleotide sequence ID" value="NZ_MDUX01000009.1"/>
</dbReference>
<reference evidence="1 4" key="1">
    <citation type="submission" date="2016-08" db="EMBL/GenBank/DDBJ databases">
        <title>Candidatus Dactylopiibacterium carminicum genome sequence.</title>
        <authorList>
            <person name="Ramirez-Puebla S.T."/>
            <person name="Ormeno-Orrillo E."/>
            <person name="Vera-Ponce De Leon A."/>
            <person name="Luis L."/>
            <person name="Sanchez-Flores A."/>
            <person name="Monica R."/>
            <person name="Martinez-Romero E."/>
        </authorList>
    </citation>
    <scope>NUCLEOTIDE SEQUENCE [LARGE SCALE GENOMIC DNA]</scope>
    <source>
        <strain evidence="1">END1</strain>
    </source>
</reference>
<gene>
    <name evidence="1" type="ORF">BGI27_04305</name>
    <name evidence="2" type="ORF">CGU29_05250</name>
</gene>
<evidence type="ECO:0000313" key="4">
    <source>
        <dbReference type="Proteomes" id="UP000623509"/>
    </source>
</evidence>
<accession>A0A272EVB0</accession>
<dbReference type="Proteomes" id="UP000216107">
    <property type="component" value="Unassembled WGS sequence"/>
</dbReference>
<evidence type="ECO:0000313" key="2">
    <source>
        <dbReference type="EMBL" id="PAS94048.1"/>
    </source>
</evidence>
<keyword evidence="4" id="KW-1185">Reference proteome</keyword>
<dbReference type="AlphaFoldDB" id="A0A272EVB0"/>
<organism evidence="2 3">
    <name type="scientific">Candidatus Dactylopiibacterium carminicum</name>
    <dbReference type="NCBI Taxonomy" id="857335"/>
    <lineage>
        <taxon>Bacteria</taxon>
        <taxon>Pseudomonadati</taxon>
        <taxon>Pseudomonadota</taxon>
        <taxon>Betaproteobacteria</taxon>
        <taxon>Rhodocyclales</taxon>
        <taxon>Rhodocyclaceae</taxon>
        <taxon>Candidatus Dactylopiibacterium</taxon>
    </lineage>
</organism>
<evidence type="ECO:0000313" key="1">
    <source>
        <dbReference type="EMBL" id="KAF7600122.1"/>
    </source>
</evidence>
<proteinExistence type="predicted"/>
<sequence length="85" mass="9896">MRELNTRIEIPGRGECDLAWGDFRQTQKMPSIELVGKTDRCTARIWQQGQRLTVSYSNCAARCSGRDTFQYVWPVLVDLRNQRCD</sequence>
<dbReference type="Proteomes" id="UP000623509">
    <property type="component" value="Unassembled WGS sequence"/>
</dbReference>
<dbReference type="OrthoDB" id="8526496at2"/>